<evidence type="ECO:0000313" key="14">
    <source>
        <dbReference type="EMBL" id="KNG89378.1"/>
    </source>
</evidence>
<comment type="caution">
    <text evidence="14">The sequence shown here is derived from an EMBL/GenBank/DDBJ whole genome shotgun (WGS) entry which is preliminary data.</text>
</comment>
<dbReference type="GO" id="GO:0006886">
    <property type="term" value="P:intracellular protein transport"/>
    <property type="evidence" value="ECO:0007669"/>
    <property type="project" value="InterPro"/>
</dbReference>
<evidence type="ECO:0000256" key="12">
    <source>
        <dbReference type="SAM" id="Phobius"/>
    </source>
</evidence>
<feature type="transmembrane region" description="Helical" evidence="12">
    <location>
        <begin position="635"/>
        <end position="653"/>
    </location>
</feature>
<evidence type="ECO:0000256" key="10">
    <source>
        <dbReference type="PROSITE-ProRule" id="PRU00339"/>
    </source>
</evidence>
<dbReference type="STRING" id="1509407.A0A0L1JD85"/>
<feature type="region of interest" description="Disordered" evidence="11">
    <location>
        <begin position="850"/>
        <end position="894"/>
    </location>
</feature>
<dbReference type="Pfam" id="PF14559">
    <property type="entry name" value="TPR_19"/>
    <property type="match status" value="1"/>
</dbReference>
<feature type="transmembrane region" description="Helical" evidence="12">
    <location>
        <begin position="42"/>
        <end position="63"/>
    </location>
</feature>
<evidence type="ECO:0000256" key="1">
    <source>
        <dbReference type="ARBA" id="ARBA00004572"/>
    </source>
</evidence>
<organism evidence="14 15">
    <name type="scientific">Aspergillus nomiae NRRL (strain ATCC 15546 / NRRL 13137 / CBS 260.88 / M93)</name>
    <dbReference type="NCBI Taxonomy" id="1509407"/>
    <lineage>
        <taxon>Eukaryota</taxon>
        <taxon>Fungi</taxon>
        <taxon>Dikarya</taxon>
        <taxon>Ascomycota</taxon>
        <taxon>Pezizomycotina</taxon>
        <taxon>Eurotiomycetes</taxon>
        <taxon>Eurotiomycetidae</taxon>
        <taxon>Eurotiales</taxon>
        <taxon>Aspergillaceae</taxon>
        <taxon>Aspergillus</taxon>
        <taxon>Aspergillus subgen. Circumdati</taxon>
    </lineage>
</organism>
<evidence type="ECO:0000256" key="3">
    <source>
        <dbReference type="ARBA" id="ARBA00022737"/>
    </source>
</evidence>
<keyword evidence="5 10" id="KW-0802">TPR repeat</keyword>
<keyword evidence="2 12" id="KW-0812">Transmembrane</keyword>
<dbReference type="RefSeq" id="XP_015410301.1">
    <property type="nucleotide sequence ID" value="XM_015547130.1"/>
</dbReference>
<feature type="transmembrane region" description="Helical" evidence="12">
    <location>
        <begin position="665"/>
        <end position="682"/>
    </location>
</feature>
<keyword evidence="6 12" id="KW-1133">Transmembrane helix</keyword>
<evidence type="ECO:0000256" key="2">
    <source>
        <dbReference type="ARBA" id="ARBA00022692"/>
    </source>
</evidence>
<feature type="region of interest" description="Disordered" evidence="11">
    <location>
        <begin position="949"/>
        <end position="991"/>
    </location>
</feature>
<dbReference type="GO" id="GO:0030150">
    <property type="term" value="P:protein import into mitochondrial matrix"/>
    <property type="evidence" value="ECO:0007669"/>
    <property type="project" value="TreeGrafter"/>
</dbReference>
<dbReference type="GeneID" id="26803677"/>
<dbReference type="InterPro" id="IPR019734">
    <property type="entry name" value="TPR_rpt"/>
</dbReference>
<dbReference type="Proteomes" id="UP000037505">
    <property type="component" value="Unassembled WGS sequence"/>
</dbReference>
<evidence type="ECO:0000313" key="15">
    <source>
        <dbReference type="Proteomes" id="UP000037505"/>
    </source>
</evidence>
<evidence type="ECO:0000256" key="11">
    <source>
        <dbReference type="SAM" id="MobiDB-lite"/>
    </source>
</evidence>
<dbReference type="Gene3D" id="1.25.40.10">
    <property type="entry name" value="Tetratricopeptide repeat domain"/>
    <property type="match status" value="2"/>
</dbReference>
<feature type="compositionally biased region" description="Polar residues" evidence="11">
    <location>
        <begin position="967"/>
        <end position="977"/>
    </location>
</feature>
<evidence type="ECO:0000259" key="13">
    <source>
        <dbReference type="PROSITE" id="PS50006"/>
    </source>
</evidence>
<accession>A0A0L1JD85</accession>
<dbReference type="GO" id="GO:0005741">
    <property type="term" value="C:mitochondrial outer membrane"/>
    <property type="evidence" value="ECO:0007669"/>
    <property type="project" value="UniProtKB-SubCell"/>
</dbReference>
<feature type="compositionally biased region" description="Polar residues" evidence="11">
    <location>
        <begin position="1293"/>
        <end position="1303"/>
    </location>
</feature>
<dbReference type="SMART" id="SM00240">
    <property type="entry name" value="FHA"/>
    <property type="match status" value="1"/>
</dbReference>
<gene>
    <name evidence="14" type="ORF">ANOM_001873</name>
</gene>
<feature type="transmembrane region" description="Helical" evidence="12">
    <location>
        <begin position="1328"/>
        <end position="1349"/>
    </location>
</feature>
<evidence type="ECO:0000256" key="8">
    <source>
        <dbReference type="ARBA" id="ARBA00023136"/>
    </source>
</evidence>
<dbReference type="GO" id="GO:0015450">
    <property type="term" value="F:protein-transporting ATPase activity"/>
    <property type="evidence" value="ECO:0007669"/>
    <property type="project" value="InterPro"/>
</dbReference>
<feature type="region of interest" description="Disordered" evidence="11">
    <location>
        <begin position="66"/>
        <end position="129"/>
    </location>
</feature>
<dbReference type="SUPFAM" id="SSF49879">
    <property type="entry name" value="SMAD/FHA domain"/>
    <property type="match status" value="1"/>
</dbReference>
<dbReference type="PANTHER" id="PTHR46208">
    <property type="entry name" value="MITOCHONDRIAL IMPORT RECEPTOR SUBUNIT TOM70"/>
    <property type="match status" value="1"/>
</dbReference>
<dbReference type="InterPro" id="IPR011990">
    <property type="entry name" value="TPR-like_helical_dom_sf"/>
</dbReference>
<feature type="compositionally biased region" description="Basic and acidic residues" evidence="11">
    <location>
        <begin position="87"/>
        <end position="115"/>
    </location>
</feature>
<keyword evidence="8 12" id="KW-0472">Membrane</keyword>
<dbReference type="SMART" id="SM00028">
    <property type="entry name" value="TPR"/>
    <property type="match status" value="10"/>
</dbReference>
<dbReference type="Pfam" id="PF00498">
    <property type="entry name" value="FHA"/>
    <property type="match status" value="1"/>
</dbReference>
<feature type="region of interest" description="Disordered" evidence="11">
    <location>
        <begin position="1293"/>
        <end position="1319"/>
    </location>
</feature>
<dbReference type="InterPro" id="IPR000253">
    <property type="entry name" value="FHA_dom"/>
</dbReference>
<dbReference type="GO" id="GO:0030943">
    <property type="term" value="F:mitochondrion targeting sequence binding"/>
    <property type="evidence" value="ECO:0007669"/>
    <property type="project" value="TreeGrafter"/>
</dbReference>
<comment type="similarity">
    <text evidence="9">Belongs to the Tom70 family.</text>
</comment>
<feature type="compositionally biased region" description="Acidic residues" evidence="11">
    <location>
        <begin position="116"/>
        <end position="125"/>
    </location>
</feature>
<feature type="compositionally biased region" description="Low complexity" evidence="11">
    <location>
        <begin position="851"/>
        <end position="866"/>
    </location>
</feature>
<dbReference type="GO" id="GO:0045039">
    <property type="term" value="P:protein insertion into mitochondrial inner membrane"/>
    <property type="evidence" value="ECO:0007669"/>
    <property type="project" value="TreeGrafter"/>
</dbReference>
<feature type="repeat" description="TPR" evidence="10">
    <location>
        <begin position="480"/>
        <end position="513"/>
    </location>
</feature>
<feature type="compositionally biased region" description="Acidic residues" evidence="11">
    <location>
        <begin position="956"/>
        <end position="966"/>
    </location>
</feature>
<evidence type="ECO:0000256" key="6">
    <source>
        <dbReference type="ARBA" id="ARBA00022989"/>
    </source>
</evidence>
<sequence length="1355" mass="148137">MSSESPLPQPVQNVVVDTASLPASSSASVWDRVSKWVSENKALVYTIAGVAVVVTSAGVVYYLSDSSRPAQAPQPTEKKKSKNQRRKEKEKEKKRAEEKEKAKAAALQDEKKTEEAPEELPEVDEATVGQLSEETRKAYAAKLKAAGNKAYGSKDYNKAIELYGKAIICKPDPVFYSNRAACYNVLSEWEKVVEDTTAALSMDSEYVKALNRRAIAYEHLEKFSEALLDFTASCIIDGFSNEVSRVALERLLKKVAEQKGKAILEAKGKKLPSPTFVSNYLQSFRPKPLPEGLAESVDLSEDSGKGQLRKGMLAMALKTGDGYDEAATAFEKALELGDLGEFEALALNLRATFTYLEGNAQAALADLNKSVELQPSLVQSYIKRASLHLELGNKDAAADDFELAISHNKDDADIYYHRAQLHFILGEFAEAAKDYQKSIDLDRTFIYSHIQLGVTQYKMGSVASAMATFRRSVKNFEDVPDVYNYYGELLLDQQNFSEAIEKFDKAVEMEKQSKPMGINVLPLINKALALFQWKHDFQEAENLCQKALIIDPECDIAVGTMAQLLLQQGKVSQALKYFERAAELARTEAEIINAISYAEATRTQLEVQEKYPQLAARLQTMGAGFGAPPVGVGNIWLSTGFGYTLFPWNGLVLNKPRCLAQRLNLAWLIPLCLLAIVTLYPLNVSDVLPYRSLTFTSDSDHIEVGRASKRESKNLIPTNQNGLFDSRVMSRNHATLRVCLNNKTVYLSDGNSMHGTWVNGEKIRAGEETIVKSGDEVIFGTEVIRGHETFPPLKVRCEHQWIDSGDEVVLDVSNNHQSKRATNTFCVPDDDDDDYDNEVIYDSIPAPVVTAVESSSESADSDPGSGSDDDSVMEISSPITSPPKGGDIIGSQESPIDVDNEQAEQPLATPRMTPPSAVDVAEEASNKVHEQPSYIIHNPESTIVLVSEEQSVAEPSDWESEDDDQADSLNESMSESQSEYDGEESDPDRLSVRLSPAPYMAINQGIQANTTCGDYDATNRDLYSKGKKAEGSAPDSTHQTAVSCGISIPLFNTISPSLDEPSTSWPDTIRDDANSGLPLHPSGKLFDHSLAGFHCTAFTQEMEPWQAHAAHGPAYHFSDHCSPRPPYKDGPFVNSLSQFVDSTNRDDTVVPTATAAAGNENIQSRSIDIEIHRTEASDDANLTNVGVQSSSLLEKIPGPESDMPYNDVDPSLSKATAIPRQGLKRKALDAEINSLDADNVVMQDNYPCTESNFSVDERPTVEEDDSCLPDAQPHIIVPEIGNVPSQLTELPITPASQKSDSQPLPTPDNGRPSKRLKTSETANLRSHAATAALGAVVGAIGTIAILASLPADYFA</sequence>
<dbReference type="OrthoDB" id="4096268at2759"/>
<comment type="subcellular location">
    <subcellularLocation>
        <location evidence="1">Mitochondrion outer membrane</location>
        <topology evidence="1">Single-pass membrane protein</topology>
    </subcellularLocation>
</comment>
<dbReference type="PROSITE" id="PS50005">
    <property type="entry name" value="TPR"/>
    <property type="match status" value="2"/>
</dbReference>
<dbReference type="NCBIfam" id="TIGR00990">
    <property type="entry name" value="3a0801s09"/>
    <property type="match status" value="1"/>
</dbReference>
<dbReference type="InterPro" id="IPR008984">
    <property type="entry name" value="SMAD_FHA_dom_sf"/>
</dbReference>
<evidence type="ECO:0000256" key="5">
    <source>
        <dbReference type="ARBA" id="ARBA00022803"/>
    </source>
</evidence>
<feature type="domain" description="FHA" evidence="13">
    <location>
        <begin position="702"/>
        <end position="763"/>
    </location>
</feature>
<proteinExistence type="inferred from homology"/>
<name>A0A0L1JD85_ASPN3</name>
<keyword evidence="7" id="KW-0496">Mitochondrion</keyword>
<dbReference type="EMBL" id="JNOM01000032">
    <property type="protein sequence ID" value="KNG89378.1"/>
    <property type="molecule type" value="Genomic_DNA"/>
</dbReference>
<evidence type="ECO:0000256" key="9">
    <source>
        <dbReference type="ARBA" id="ARBA00038030"/>
    </source>
</evidence>
<keyword evidence="4" id="KW-1000">Mitochondrion outer membrane</keyword>
<reference evidence="14 15" key="1">
    <citation type="submission" date="2014-06" db="EMBL/GenBank/DDBJ databases">
        <title>The Genome of the Aflatoxigenic Filamentous Fungus Aspergillus nomius.</title>
        <authorList>
            <person name="Moore M.G."/>
            <person name="Shannon B.M."/>
            <person name="Brian M.M."/>
        </authorList>
    </citation>
    <scope>NUCLEOTIDE SEQUENCE [LARGE SCALE GENOMIC DNA]</scope>
    <source>
        <strain evidence="14 15">NRRL 13137</strain>
    </source>
</reference>
<dbReference type="PROSITE" id="PS50006">
    <property type="entry name" value="FHA_DOMAIN"/>
    <property type="match status" value="1"/>
</dbReference>
<evidence type="ECO:0000256" key="4">
    <source>
        <dbReference type="ARBA" id="ARBA00022787"/>
    </source>
</evidence>
<feature type="repeat" description="TPR" evidence="10">
    <location>
        <begin position="412"/>
        <end position="445"/>
    </location>
</feature>
<dbReference type="SUPFAM" id="SSF48452">
    <property type="entry name" value="TPR-like"/>
    <property type="match status" value="1"/>
</dbReference>
<dbReference type="Gene3D" id="2.60.200.20">
    <property type="match status" value="1"/>
</dbReference>
<evidence type="ECO:0000256" key="7">
    <source>
        <dbReference type="ARBA" id="ARBA00023128"/>
    </source>
</evidence>
<dbReference type="InterPro" id="IPR005687">
    <property type="entry name" value="Tom70"/>
</dbReference>
<protein>
    <recommendedName>
        <fullName evidence="13">FHA domain-containing protein</fullName>
    </recommendedName>
</protein>
<feature type="region of interest" description="Disordered" evidence="11">
    <location>
        <begin position="906"/>
        <end position="932"/>
    </location>
</feature>
<dbReference type="PANTHER" id="PTHR46208:SF1">
    <property type="entry name" value="MITOCHONDRIAL IMPORT RECEPTOR SUBUNIT TOM70"/>
    <property type="match status" value="1"/>
</dbReference>
<dbReference type="Pfam" id="PF13432">
    <property type="entry name" value="TPR_16"/>
    <property type="match status" value="3"/>
</dbReference>
<keyword evidence="15" id="KW-1185">Reference proteome</keyword>
<keyword evidence="3" id="KW-0677">Repeat</keyword>